<comment type="caution">
    <text evidence="3">The sequence shown here is derived from an EMBL/GenBank/DDBJ whole genome shotgun (WGS) entry which is preliminary data.</text>
</comment>
<dbReference type="Proteomes" id="UP000736335">
    <property type="component" value="Unassembled WGS sequence"/>
</dbReference>
<evidence type="ECO:0000256" key="1">
    <source>
        <dbReference type="SAM" id="MobiDB-lite"/>
    </source>
</evidence>
<keyword evidence="4" id="KW-1185">Reference proteome</keyword>
<evidence type="ECO:0000313" key="4">
    <source>
        <dbReference type="Proteomes" id="UP000736335"/>
    </source>
</evidence>
<feature type="region of interest" description="Disordered" evidence="1">
    <location>
        <begin position="1"/>
        <end position="48"/>
    </location>
</feature>
<evidence type="ECO:0000259" key="2">
    <source>
        <dbReference type="Pfam" id="PF20153"/>
    </source>
</evidence>
<proteinExistence type="predicted"/>
<gene>
    <name evidence="3" type="ORF">BJ322DRAFT_429637</name>
</gene>
<name>A0A9P6LAU2_9AGAM</name>
<dbReference type="InterPro" id="IPR045338">
    <property type="entry name" value="DUF6535"/>
</dbReference>
<dbReference type="AlphaFoldDB" id="A0A9P6LAU2"/>
<protein>
    <recommendedName>
        <fullName evidence="2">DUF6535 domain-containing protein</fullName>
    </recommendedName>
</protein>
<evidence type="ECO:0000313" key="3">
    <source>
        <dbReference type="EMBL" id="KAF9791149.1"/>
    </source>
</evidence>
<reference evidence="3" key="1">
    <citation type="journal article" date="2020" name="Nat. Commun.">
        <title>Large-scale genome sequencing of mycorrhizal fungi provides insights into the early evolution of symbiotic traits.</title>
        <authorList>
            <person name="Miyauchi S."/>
            <person name="Kiss E."/>
            <person name="Kuo A."/>
            <person name="Drula E."/>
            <person name="Kohler A."/>
            <person name="Sanchez-Garcia M."/>
            <person name="Morin E."/>
            <person name="Andreopoulos B."/>
            <person name="Barry K.W."/>
            <person name="Bonito G."/>
            <person name="Buee M."/>
            <person name="Carver A."/>
            <person name="Chen C."/>
            <person name="Cichocki N."/>
            <person name="Clum A."/>
            <person name="Culley D."/>
            <person name="Crous P.W."/>
            <person name="Fauchery L."/>
            <person name="Girlanda M."/>
            <person name="Hayes R.D."/>
            <person name="Keri Z."/>
            <person name="LaButti K."/>
            <person name="Lipzen A."/>
            <person name="Lombard V."/>
            <person name="Magnuson J."/>
            <person name="Maillard F."/>
            <person name="Murat C."/>
            <person name="Nolan M."/>
            <person name="Ohm R.A."/>
            <person name="Pangilinan J."/>
            <person name="Pereira M.F."/>
            <person name="Perotto S."/>
            <person name="Peter M."/>
            <person name="Pfister S."/>
            <person name="Riley R."/>
            <person name="Sitrit Y."/>
            <person name="Stielow J.B."/>
            <person name="Szollosi G."/>
            <person name="Zifcakova L."/>
            <person name="Stursova M."/>
            <person name="Spatafora J.W."/>
            <person name="Tedersoo L."/>
            <person name="Vaario L.M."/>
            <person name="Yamada A."/>
            <person name="Yan M."/>
            <person name="Wang P."/>
            <person name="Xu J."/>
            <person name="Bruns T."/>
            <person name="Baldrian P."/>
            <person name="Vilgalys R."/>
            <person name="Dunand C."/>
            <person name="Henrissat B."/>
            <person name="Grigoriev I.V."/>
            <person name="Hibbett D."/>
            <person name="Nagy L.G."/>
            <person name="Martin F.M."/>
        </authorList>
    </citation>
    <scope>NUCLEOTIDE SEQUENCE</scope>
    <source>
        <strain evidence="3">UH-Tt-Lm1</strain>
    </source>
</reference>
<organism evidence="3 4">
    <name type="scientific">Thelephora terrestris</name>
    <dbReference type="NCBI Taxonomy" id="56493"/>
    <lineage>
        <taxon>Eukaryota</taxon>
        <taxon>Fungi</taxon>
        <taxon>Dikarya</taxon>
        <taxon>Basidiomycota</taxon>
        <taxon>Agaricomycotina</taxon>
        <taxon>Agaricomycetes</taxon>
        <taxon>Thelephorales</taxon>
        <taxon>Thelephoraceae</taxon>
        <taxon>Thelephora</taxon>
    </lineage>
</organism>
<sequence>MGRDLNDDGAIPDQFKELQKNLKDHELSGRSIEGGSRKAGRSTQEDHRAGFYQHYRKAAEEYDKEFIFMKERDEDLNTTLIFAGRFSAVASAFIIQLQSDPNQETAALLRVSIYKIDKSSPWVATPPLYRSESVPPNDRSRPKLIVRQPRRISPLRFPCDASEKQWLIRYALADMRGSAIERSQDRLRRLDGMVAWYFEM</sequence>
<feature type="compositionally biased region" description="Basic and acidic residues" evidence="1">
    <location>
        <begin position="14"/>
        <end position="28"/>
    </location>
</feature>
<feature type="domain" description="DUF6535" evidence="2">
    <location>
        <begin position="54"/>
        <end position="136"/>
    </location>
</feature>
<dbReference type="Pfam" id="PF20153">
    <property type="entry name" value="DUF6535"/>
    <property type="match status" value="1"/>
</dbReference>
<dbReference type="EMBL" id="WIUZ02000002">
    <property type="protein sequence ID" value="KAF9791149.1"/>
    <property type="molecule type" value="Genomic_DNA"/>
</dbReference>
<reference evidence="3" key="2">
    <citation type="submission" date="2020-11" db="EMBL/GenBank/DDBJ databases">
        <authorList>
            <consortium name="DOE Joint Genome Institute"/>
            <person name="Kuo A."/>
            <person name="Miyauchi S."/>
            <person name="Kiss E."/>
            <person name="Drula E."/>
            <person name="Kohler A."/>
            <person name="Sanchez-Garcia M."/>
            <person name="Andreopoulos B."/>
            <person name="Barry K.W."/>
            <person name="Bonito G."/>
            <person name="Buee M."/>
            <person name="Carver A."/>
            <person name="Chen C."/>
            <person name="Cichocki N."/>
            <person name="Clum A."/>
            <person name="Culley D."/>
            <person name="Crous P.W."/>
            <person name="Fauchery L."/>
            <person name="Girlanda M."/>
            <person name="Hayes R."/>
            <person name="Keri Z."/>
            <person name="Labutti K."/>
            <person name="Lipzen A."/>
            <person name="Lombard V."/>
            <person name="Magnuson J."/>
            <person name="Maillard F."/>
            <person name="Morin E."/>
            <person name="Murat C."/>
            <person name="Nolan M."/>
            <person name="Ohm R."/>
            <person name="Pangilinan J."/>
            <person name="Pereira M."/>
            <person name="Perotto S."/>
            <person name="Peter M."/>
            <person name="Riley R."/>
            <person name="Sitrit Y."/>
            <person name="Stielow B."/>
            <person name="Szollosi G."/>
            <person name="Zifcakova L."/>
            <person name="Stursova M."/>
            <person name="Spatafora J.W."/>
            <person name="Tedersoo L."/>
            <person name="Vaario L.-M."/>
            <person name="Yamada A."/>
            <person name="Yan M."/>
            <person name="Wang P."/>
            <person name="Xu J."/>
            <person name="Bruns T."/>
            <person name="Baldrian P."/>
            <person name="Vilgalys R."/>
            <person name="Henrissat B."/>
            <person name="Grigoriev I.V."/>
            <person name="Hibbett D."/>
            <person name="Nagy L.G."/>
            <person name="Martin F.M."/>
        </authorList>
    </citation>
    <scope>NUCLEOTIDE SEQUENCE</scope>
    <source>
        <strain evidence="3">UH-Tt-Lm1</strain>
    </source>
</reference>
<accession>A0A9P6LAU2</accession>